<reference evidence="1 2" key="1">
    <citation type="submission" date="2014-07" db="EMBL/GenBank/DDBJ databases">
        <title>Genome of Chryseobacterium formosense LMG 24722.</title>
        <authorList>
            <person name="Pipes S.E."/>
            <person name="Stropko S.J."/>
            <person name="Newman J.D."/>
        </authorList>
    </citation>
    <scope>NUCLEOTIDE SEQUENCE [LARGE SCALE GENOMIC DNA]</scope>
    <source>
        <strain evidence="1 2">LMG 24722</strain>
    </source>
</reference>
<evidence type="ECO:0000313" key="1">
    <source>
        <dbReference type="EMBL" id="KFE99746.1"/>
    </source>
</evidence>
<keyword evidence="2" id="KW-1185">Reference proteome</keyword>
<protein>
    <submittedName>
        <fullName evidence="1">Porin</fullName>
    </submittedName>
</protein>
<dbReference type="AlphaFoldDB" id="A0A085Z5N3"/>
<dbReference type="OrthoDB" id="9771991at2"/>
<gene>
    <name evidence="1" type="ORF">IX39_03545</name>
</gene>
<dbReference type="Proteomes" id="UP000028713">
    <property type="component" value="Unassembled WGS sequence"/>
</dbReference>
<dbReference type="RefSeq" id="WP_034673524.1">
    <property type="nucleotide sequence ID" value="NZ_FPAP01000003.1"/>
</dbReference>
<name>A0A085Z5N3_9FLAO</name>
<dbReference type="eggNOG" id="ENOG502Z8PC">
    <property type="taxonomic scope" value="Bacteria"/>
</dbReference>
<comment type="caution">
    <text evidence="1">The sequence shown here is derived from an EMBL/GenBank/DDBJ whole genome shotgun (WGS) entry which is preliminary data.</text>
</comment>
<accession>A0A085Z5N3</accession>
<evidence type="ECO:0000313" key="2">
    <source>
        <dbReference type="Proteomes" id="UP000028713"/>
    </source>
</evidence>
<organism evidence="1 2">
    <name type="scientific">Chryseobacterium formosense</name>
    <dbReference type="NCBI Taxonomy" id="236814"/>
    <lineage>
        <taxon>Bacteria</taxon>
        <taxon>Pseudomonadati</taxon>
        <taxon>Bacteroidota</taxon>
        <taxon>Flavobacteriia</taxon>
        <taxon>Flavobacteriales</taxon>
        <taxon>Weeksellaceae</taxon>
        <taxon>Chryseobacterium group</taxon>
        <taxon>Chryseobacterium</taxon>
    </lineage>
</organism>
<dbReference type="EMBL" id="JPRP01000001">
    <property type="protein sequence ID" value="KFE99746.1"/>
    <property type="molecule type" value="Genomic_DNA"/>
</dbReference>
<dbReference type="STRING" id="236814.IX39_03545"/>
<proteinExistence type="predicted"/>
<sequence length="459" mass="50557">MKKILTFIGLALISNSLYSQGSPDYGSGLKVNLNQQGDKYVRFILWDQFWLRNTDMNPGSMVGGEPTDNSWSLGNRRLRVLAYAQISKRYMILAHFGINNQTFINGGGSGTSGTGGYGNGKKPQMFFHDAWNEYAVILPGEAGKFSLSLGAGLHYYMGLSRMTMASTLNFLTVDSPIFTWPLIDNSDQFARQLGMFAKGKYGKLEYRFSLNKPFATDLVPVNVTDPAKAVAVDNNGNPNFSKAGYVEYQFLDEESNTLPYKVGSYLGTKKVFNLGAGFYHQKDGTRTSVNSIIEKHDITLVAVDAFADIPLGNAKNKMAVSAYAGYYNYQFGPNYIRNLGIMNIASSDPNFIGNKAIAGAGNLQPTIGTGNIIYAQAGLLLPSQAEKPKIRIQPFAAYTHKSFEAFEKSSSQFDVGANWFIDGHHAKITTQYSTRPVYTSPTESPSSKGEFIVQFQIYL</sequence>